<feature type="domain" description="Schizont-infected cell agglutination extracellular beta" evidence="2">
    <location>
        <begin position="532"/>
        <end position="715"/>
    </location>
</feature>
<dbReference type="InterPro" id="IPR024288">
    <property type="entry name" value="SICA_C"/>
</dbReference>
<dbReference type="Pfam" id="PF12887">
    <property type="entry name" value="SICA_alpha"/>
    <property type="match status" value="1"/>
</dbReference>
<evidence type="ECO:0000313" key="8">
    <source>
        <dbReference type="Proteomes" id="UP000182142"/>
    </source>
</evidence>
<evidence type="ECO:0000259" key="2">
    <source>
        <dbReference type="Pfam" id="PF12878"/>
    </source>
</evidence>
<dbReference type="Pfam" id="PF12878">
    <property type="entry name" value="SICA_beta"/>
    <property type="match status" value="7"/>
</dbReference>
<feature type="domain" description="Schizont-infected cell agglutination extracellular beta" evidence="2">
    <location>
        <begin position="330"/>
        <end position="489"/>
    </location>
</feature>
<feature type="compositionally biased region" description="Low complexity" evidence="1">
    <location>
        <begin position="618"/>
        <end position="635"/>
    </location>
</feature>
<dbReference type="OrthoDB" id="389518at2759"/>
<feature type="domain" description="Schizont-infected cell agglutination extracellular beta" evidence="2">
    <location>
        <begin position="1184"/>
        <end position="1348"/>
    </location>
</feature>
<gene>
    <name evidence="5" type="ORF">PKNA1_C2_1104300</name>
    <name evidence="6" type="ORF">PKNA1_H1_1104300</name>
</gene>
<feature type="domain" description="Schizont-infected cell agglutination extracellular beta" evidence="2">
    <location>
        <begin position="1388"/>
        <end position="1557"/>
    </location>
</feature>
<evidence type="ECO:0000256" key="1">
    <source>
        <dbReference type="SAM" id="MobiDB-lite"/>
    </source>
</evidence>
<proteinExistence type="predicted"/>
<evidence type="ECO:0000313" key="6">
    <source>
        <dbReference type="EMBL" id="SBO27981.1"/>
    </source>
</evidence>
<evidence type="ECO:0000313" key="5">
    <source>
        <dbReference type="EMBL" id="SBO24707.1"/>
    </source>
</evidence>
<reference evidence="7 8" key="2">
    <citation type="submission" date="2016-05" db="EMBL/GenBank/DDBJ databases">
        <authorList>
            <person name="Sharaf H."/>
        </authorList>
    </citation>
    <scope>NUCLEOTIDE SEQUENCE [LARGE SCALE GENOMIC DNA]</scope>
    <source>
        <strain evidence="7 8">H</strain>
    </source>
</reference>
<dbReference type="EMBL" id="CWHQ02000012">
    <property type="protein sequence ID" value="SBO24707.1"/>
    <property type="molecule type" value="Genomic_DNA"/>
</dbReference>
<dbReference type="InterPro" id="IPR024285">
    <property type="entry name" value="SICA_extracell_b"/>
</dbReference>
<dbReference type="Proteomes" id="UP000182142">
    <property type="component" value="Unassembled WGS sequence"/>
</dbReference>
<feature type="domain" description="Schizont-infected cell agglutination extracellular beta" evidence="2">
    <location>
        <begin position="755"/>
        <end position="923"/>
    </location>
</feature>
<feature type="domain" description="Schizont-infected cell agglutination extracellular beta" evidence="2">
    <location>
        <begin position="972"/>
        <end position="1140"/>
    </location>
</feature>
<feature type="domain" description="Schizont-infected cell agglutination extracellular beta" evidence="2">
    <location>
        <begin position="1619"/>
        <end position="1801"/>
    </location>
</feature>
<feature type="domain" description="Schizont-infected cell agglutination extracellular alpha" evidence="4">
    <location>
        <begin position="10"/>
        <end position="199"/>
    </location>
</feature>
<feature type="domain" description="Schizont-infected cell agglutination C-terminal" evidence="3">
    <location>
        <begin position="1862"/>
        <end position="1982"/>
    </location>
</feature>
<accession>A0A1A7W1B7</accession>
<dbReference type="EMBL" id="CWHR02000014">
    <property type="protein sequence ID" value="SBO27981.1"/>
    <property type="molecule type" value="Genomic_DNA"/>
</dbReference>
<evidence type="ECO:0000259" key="4">
    <source>
        <dbReference type="Pfam" id="PF12887"/>
    </source>
</evidence>
<evidence type="ECO:0000313" key="7">
    <source>
        <dbReference type="Proteomes" id="UP000182128"/>
    </source>
</evidence>
<reference evidence="6" key="1">
    <citation type="submission" date="2016-05" db="EMBL/GenBank/DDBJ databases">
        <authorList>
            <person name="Lavstsen T."/>
            <person name="Jespersen J.S."/>
        </authorList>
    </citation>
    <scope>NUCLEOTIDE SEQUENCE [LARGE SCALE GENOMIC DNA]</scope>
</reference>
<name>A0A1A7W1B7_PLAKH</name>
<organism evidence="6 8">
    <name type="scientific">Plasmodium knowlesi (strain H)</name>
    <dbReference type="NCBI Taxonomy" id="5851"/>
    <lineage>
        <taxon>Eukaryota</taxon>
        <taxon>Sar</taxon>
        <taxon>Alveolata</taxon>
        <taxon>Apicomplexa</taxon>
        <taxon>Aconoidasida</taxon>
        <taxon>Haemosporida</taxon>
        <taxon>Plasmodiidae</taxon>
        <taxon>Plasmodium</taxon>
        <taxon>Plasmodium (Plasmodium)</taxon>
    </lineage>
</organism>
<protein>
    <submittedName>
        <fullName evidence="6">SICAvar, type I</fullName>
    </submittedName>
</protein>
<feature type="region of interest" description="Disordered" evidence="1">
    <location>
        <begin position="1227"/>
        <end position="1256"/>
    </location>
</feature>
<dbReference type="Proteomes" id="UP000182128">
    <property type="component" value="Unassembled WGS sequence"/>
</dbReference>
<dbReference type="Pfam" id="PF12879">
    <property type="entry name" value="SICA_C"/>
    <property type="match status" value="1"/>
</dbReference>
<evidence type="ECO:0000259" key="3">
    <source>
        <dbReference type="Pfam" id="PF12879"/>
    </source>
</evidence>
<dbReference type="InterPro" id="IPR024290">
    <property type="entry name" value="SICA_extracell_a"/>
</dbReference>
<sequence>MASSGVPAGGLLEEWLQKLKENGKLTGSSTGQDIVAKLKKDLKDEFEKLSTWLVDRQESNEVAGLCKDVGKLVRGANGGVVFYLQNLCKGIAEIKYFISGVKKVRKYYGAAEDNQATIEKLTDDKAYPRCIVGTLALSALYGDHCYSGAVMDHLKNDVKVENKIKDTHKDAIANLGICKKVTNADLMFAKSLLQSTIEQRTQQERKERQKNENWRIYWPWSYRPSVCKQPAKAGTTEHEAGRKKILQDNKKSLVEFTLGKNTQSGSNASSTMEDILVNDDYTISGDTLTQALSSAISSGNVDVGKAIENVTKAAKKTEAEVCMKQEGQPFCQRLECAEKHWNLTKGQGNTDNFWNNYVKNELGNLFNRAAASDGGTGGAHCKNASLDGANKEACKHITAKLDIMYRNSKGKHKLSDQIINCLLINAYAKKLNEQAKQRGYCDIGKGIQEAFNHSKTIIGNTSGPCGTGTNGNNCIECKWQESDYENCTIKATDNAAQTENVKSKVESMLNNNRRTKDSPIQKILAEFNKENTLCERINCAANWYKDTKTSGQGNFWEKNGAAVATLWKDLAGAMEKSKGIGNSDCDHVQDGTTASPSDRTACNYLYAGLQKLYEKPDASAGAPAPAAPALSSPDDGILSKNNPSFRQTMGCFLLHAYAKEMKKKSICNIDKGISTAFELGEKLRSSGTCNGGAGSGKGPCVPCQWEQKNFQDCEIKTNGSTDPNYKVENKLKDIVKESDPAVTAAAQKMNEVKDLCKRFQCISEKWLKDVKNKGQNGQNLTKDDWNDVWNEVKAELTELGSAINSNKSTVGTYCSKLGNHTDGRPRDKEACLRIAAGLKSLYDIQDNDKPVKASFKRTMRCVLLNAIADKMKNELPCERGRSVTEGIDKAFKKSNDIMKESEGCKNNDNCFTCERFTGYKNCTFKENSRTAQLTELKKKIDPKLEDSNISSSFTKDSLMRTICGGQCKNMSNLCGRVECVKKQWFDDRGYGTTDTTKADEIWKEVQKQITELDKNIGKNNDDSTDSLCAAVQCTNGNADDCVSKTTCKLIVKALKNIHEMKENGSGSEGAKLNDRIFRSTMRCAILNAFIHTLKEHARNGGYGCAVEKGIKEAFSKGEEEENREKWCKKNGKEDGSCEACEERLCFGSKIGKADKLWDEVMKKLNTDINTKIQPTLSKIKEKVTLCDRVNCIASRVKAKGNEDKFWKTDGEVANLWKDLSEAMKVNGGKDDNGGQCDQMDDNGTAGAKTRPATDPEKKACQYLSAGFKKLRENSSSNRKDGKLLSSSSLRQTMGCFLLHAYANEMKNKSICVIDAGIKRAFKNAGSCNGKRPCVPCHWNEADYDKCQITTTGTNGNTTKSAKDKLKHVQDNINSTAEDNLKKINRMDKLCDYIKCAGPKWFKNKNGGNGNPTQTWCDFWEYEGVKPKLQDLFEKIKSGGQDTNDVCNKFGDGNEDSVERKACNHITAGLQYIKDIQPNGSGGSGQDNQLLQRAVGCIALNMYADQIIKSTDNVCPMDETKISKMFEEWNKSNSLCNGVSNNNGCFECKREANFGSCNLLVDKDLIGTSTVQNANCNDNDDNKDVQKQMKELLEDKSQSNSTIKSNITTTLTTITNMTSSFCTQLQCAAKKWGKTNNKANSNGSVSWDALRDEIEKELKALLENMTEGQTKSEITKYCNDREWGEFGHKGKHTNKAACLLFASGLKHIYTHGNGRGSGQVNGPSFGQTMGCLFLKEYAKQLIDLADKEKKYKVHPLCEIDKGIDHAFSKSEKIMKDTSPCNKNGNSCFECKWNDNDYDDCKIGNDKVKTNVETLFKHDENKKHMQQTLENTVCPILLTDILTPFLPLAPVSIGLSAMAYYLWKYFGPLGKGGPRFRRSPTEIPGSSVQEQVLNHVQQDSSHEYRLVKERKPRSVPTGTKRSGRVNRRTIIEIHFEVLDECQKGDTQLAQKDFLELLVQEFMGSEFMEEEQVPLERVPIEELPSLGSGLLV</sequence>
<feature type="region of interest" description="Disordered" evidence="1">
    <location>
        <begin position="617"/>
        <end position="639"/>
    </location>
</feature>
<dbReference type="VEuPathDB" id="PlasmoDB:PKNH_1104300"/>